<gene>
    <name evidence="2" type="ORF">E2562_000416</name>
</gene>
<dbReference type="Pfam" id="PF00450">
    <property type="entry name" value="Peptidase_S10"/>
    <property type="match status" value="1"/>
</dbReference>
<comment type="caution">
    <text evidence="2">The sequence shown here is derived from an EMBL/GenBank/DDBJ whole genome shotgun (WGS) entry which is preliminary data.</text>
</comment>
<evidence type="ECO:0000313" key="2">
    <source>
        <dbReference type="EMBL" id="KAF0897700.1"/>
    </source>
</evidence>
<dbReference type="InterPro" id="IPR001563">
    <property type="entry name" value="Peptidase_S10"/>
</dbReference>
<evidence type="ECO:0008006" key="4">
    <source>
        <dbReference type="Google" id="ProtNLM"/>
    </source>
</evidence>
<comment type="similarity">
    <text evidence="1">Belongs to the peptidase S10 family.</text>
</comment>
<evidence type="ECO:0000256" key="1">
    <source>
        <dbReference type="ARBA" id="ARBA00009431"/>
    </source>
</evidence>
<dbReference type="Gene3D" id="3.40.50.1820">
    <property type="entry name" value="alpha/beta hydrolase"/>
    <property type="match status" value="1"/>
</dbReference>
<dbReference type="GO" id="GO:0006508">
    <property type="term" value="P:proteolysis"/>
    <property type="evidence" value="ECO:0007669"/>
    <property type="project" value="InterPro"/>
</dbReference>
<reference evidence="2 3" key="1">
    <citation type="submission" date="2019-11" db="EMBL/GenBank/DDBJ databases">
        <title>Whole genome sequence of Oryza granulata.</title>
        <authorList>
            <person name="Li W."/>
        </authorList>
    </citation>
    <scope>NUCLEOTIDE SEQUENCE [LARGE SCALE GENOMIC DNA]</scope>
    <source>
        <strain evidence="3">cv. Menghai</strain>
        <tissue evidence="2">Leaf</tissue>
    </source>
</reference>
<proteinExistence type="inferred from homology"/>
<protein>
    <recommendedName>
        <fullName evidence="4">Carboxypeptidase</fullName>
    </recommendedName>
</protein>
<dbReference type="EMBL" id="SPHZ02000009">
    <property type="protein sequence ID" value="KAF0897700.1"/>
    <property type="molecule type" value="Genomic_DNA"/>
</dbReference>
<accession>A0A6G1CC36</accession>
<dbReference type="PANTHER" id="PTHR11802">
    <property type="entry name" value="SERINE PROTEASE FAMILY S10 SERINE CARBOXYPEPTIDASE"/>
    <property type="match status" value="1"/>
</dbReference>
<sequence length="263" mass="28056">MRELAFDIEDYTDSFMIRVDHESDQLPTGFKGFFRKLKKMKAHPEIADEIDELIKTCAMEASKRHKSVAASVAEQRHRTSSTKSATVNHADGGRVQQAAAACGGGGGGHGDGDSAMDGCGGEAAPAVAEDDVVRGGCSGRRPPGQPAEVGFRQFAGYVTVNETHGRALFYWFFEATANMATKPLVLWLNGGPGCSSVGYVVLEELGPLLVNKHEGLTLNTGSWNKEANMLFVESLAGVGFSCTNTTTDLAHFGDNLNGINLRT</sequence>
<evidence type="ECO:0000313" key="3">
    <source>
        <dbReference type="Proteomes" id="UP000479710"/>
    </source>
</evidence>
<dbReference type="GO" id="GO:0005773">
    <property type="term" value="C:vacuole"/>
    <property type="evidence" value="ECO:0007669"/>
    <property type="project" value="TreeGrafter"/>
</dbReference>
<dbReference type="InterPro" id="IPR029058">
    <property type="entry name" value="AB_hydrolase_fold"/>
</dbReference>
<dbReference type="OrthoDB" id="693328at2759"/>
<dbReference type="Proteomes" id="UP000479710">
    <property type="component" value="Unassembled WGS sequence"/>
</dbReference>
<dbReference type="PANTHER" id="PTHR11802:SF394">
    <property type="entry name" value="CARBOXYPEPTIDASE"/>
    <property type="match status" value="1"/>
</dbReference>
<dbReference type="GO" id="GO:0004185">
    <property type="term" value="F:serine-type carboxypeptidase activity"/>
    <property type="evidence" value="ECO:0007669"/>
    <property type="project" value="InterPro"/>
</dbReference>
<organism evidence="2 3">
    <name type="scientific">Oryza meyeriana var. granulata</name>
    <dbReference type="NCBI Taxonomy" id="110450"/>
    <lineage>
        <taxon>Eukaryota</taxon>
        <taxon>Viridiplantae</taxon>
        <taxon>Streptophyta</taxon>
        <taxon>Embryophyta</taxon>
        <taxon>Tracheophyta</taxon>
        <taxon>Spermatophyta</taxon>
        <taxon>Magnoliopsida</taxon>
        <taxon>Liliopsida</taxon>
        <taxon>Poales</taxon>
        <taxon>Poaceae</taxon>
        <taxon>BOP clade</taxon>
        <taxon>Oryzoideae</taxon>
        <taxon>Oryzeae</taxon>
        <taxon>Oryzinae</taxon>
        <taxon>Oryza</taxon>
        <taxon>Oryza meyeriana</taxon>
    </lineage>
</organism>
<keyword evidence="3" id="KW-1185">Reference proteome</keyword>
<dbReference type="Gene3D" id="1.20.5.4130">
    <property type="match status" value="1"/>
</dbReference>
<dbReference type="SUPFAM" id="SSF53474">
    <property type="entry name" value="alpha/beta-Hydrolases"/>
    <property type="match status" value="1"/>
</dbReference>
<dbReference type="AlphaFoldDB" id="A0A6G1CC36"/>
<name>A0A6G1CC36_9ORYZ</name>